<dbReference type="InterPro" id="IPR052614">
    <property type="entry name" value="CFAP65"/>
</dbReference>
<dbReference type="InterPro" id="IPR056344">
    <property type="entry name" value="Ig_CFAP65-like_9th"/>
</dbReference>
<dbReference type="Proteomes" id="UP000007800">
    <property type="component" value="Unassembled WGS sequence"/>
</dbReference>
<organism evidence="5">
    <name type="scientific">Perkinsus marinus (strain ATCC 50983 / TXsc)</name>
    <dbReference type="NCBI Taxonomy" id="423536"/>
    <lineage>
        <taxon>Eukaryota</taxon>
        <taxon>Sar</taxon>
        <taxon>Alveolata</taxon>
        <taxon>Perkinsozoa</taxon>
        <taxon>Perkinsea</taxon>
        <taxon>Perkinsida</taxon>
        <taxon>Perkinsidae</taxon>
        <taxon>Perkinsus</taxon>
    </lineage>
</organism>
<sequence>MMIDEINSALRSPITDTEKDLMIKDAGWGIGPDKTEELFDRLEDTSTLNLATASVGSSTVTIYAAVTNTSDVSAKLKIITPEDVHLKGSSIPLWAYGHLEGQDMEEARHHQWVMEEHLIDVRPRRSVIEPGKSVHLKFTYRFAYVGTHVIPVVLQLEHGKLLRLFLTGTTLPRGVPKLSVRQDNINLVPVPIGRGTCLQTVELSNIGGSPATWRIRSNCIEEFNKTNYNFKVLEIRPSSGVLKPNVFIELVEDTPEAVLVKEELAFTLVMSAFDPRQRSSLTSSSSVFSPSLPLQACSCVLTHGAALSVEHLDFGHVKAGATVHRITVLVNYTEDMVMHYRWDLRGLLQPDGGSSRMVVQPEEGVIAPKSSQIVVFTLGRVDAENDDNEVAMIAIDGEVECSIVSWTPVDEMNDNNLMSYSDDPTADQYVSEEIIVEHKDHRHEPAFSMRDPFRPKHVSVVNRLTVSRYRHLASTIGGQKYLNENLGRSVQSMLQNSDSRDRESIARNATREDGKDSIDKVEGFCIDGKPSRCPLHVRITVRPSVERLYEKSKVSTTPFIASNEAEQEPSSPRPAAPRTADDVLWNVPHWEITPEGTLIASLEDNAGQIEEVDSEVESLIRDARGVTTSNHASMLLVGTTGWENASEKLSRNISERESKEKKMIRGECGALRDLSRIANETLKDAVLTAIEEMLGEATSL</sequence>
<name>C5KS06_PERM5</name>
<dbReference type="Pfam" id="PF24291">
    <property type="entry name" value="Ig_CFAP65"/>
    <property type="match status" value="1"/>
</dbReference>
<dbReference type="InterPro" id="IPR056305">
    <property type="entry name" value="Ig_CFAP65_10th"/>
</dbReference>
<feature type="region of interest" description="Disordered" evidence="1">
    <location>
        <begin position="559"/>
        <end position="579"/>
    </location>
</feature>
<dbReference type="InterPro" id="IPR013783">
    <property type="entry name" value="Ig-like_fold"/>
</dbReference>
<dbReference type="GO" id="GO:0005737">
    <property type="term" value="C:cytoplasm"/>
    <property type="evidence" value="ECO:0007669"/>
    <property type="project" value="UniProtKB-SubCell"/>
</dbReference>
<feature type="compositionally biased region" description="Basic and acidic residues" evidence="1">
    <location>
        <begin position="498"/>
        <end position="514"/>
    </location>
</feature>
<dbReference type="Gene3D" id="2.60.40.10">
    <property type="entry name" value="Immunoglobulins"/>
    <property type="match status" value="1"/>
</dbReference>
<evidence type="ECO:0000313" key="5">
    <source>
        <dbReference type="Proteomes" id="UP000007800"/>
    </source>
</evidence>
<feature type="region of interest" description="Disordered" evidence="1">
    <location>
        <begin position="494"/>
        <end position="514"/>
    </location>
</feature>
<protein>
    <submittedName>
        <fullName evidence="4">Uncharacterized protein</fullName>
    </submittedName>
</protein>
<feature type="domain" description="CFAP65 tenth Ig-like" evidence="2">
    <location>
        <begin position="182"/>
        <end position="247"/>
    </location>
</feature>
<dbReference type="Pfam" id="PF24816">
    <property type="entry name" value="Ig_CFAP65__9th"/>
    <property type="match status" value="1"/>
</dbReference>
<dbReference type="InParanoid" id="C5KS06"/>
<accession>C5KS06</accession>
<dbReference type="OrthoDB" id="426633at2759"/>
<dbReference type="GO" id="GO:0031514">
    <property type="term" value="C:motile cilium"/>
    <property type="evidence" value="ECO:0007669"/>
    <property type="project" value="UniProtKB-SubCell"/>
</dbReference>
<dbReference type="RefSeq" id="XP_002780902.1">
    <property type="nucleotide sequence ID" value="XM_002780856.1"/>
</dbReference>
<reference evidence="4 5" key="1">
    <citation type="submission" date="2008-07" db="EMBL/GenBank/DDBJ databases">
        <authorList>
            <person name="El-Sayed N."/>
            <person name="Caler E."/>
            <person name="Inman J."/>
            <person name="Amedeo P."/>
            <person name="Hass B."/>
            <person name="Wortman J."/>
        </authorList>
    </citation>
    <scope>NUCLEOTIDE SEQUENCE [LARGE SCALE GENOMIC DNA]</scope>
    <source>
        <strain evidence="5">ATCC 50983 / TXsc</strain>
    </source>
</reference>
<dbReference type="PANTHER" id="PTHR46127:SF1">
    <property type="entry name" value="CILIA- AND FLAGELLA-ASSOCIATED PROTEIN 65"/>
    <property type="match status" value="1"/>
</dbReference>
<dbReference type="EMBL" id="GG675955">
    <property type="protein sequence ID" value="EER12697.1"/>
    <property type="molecule type" value="Genomic_DNA"/>
</dbReference>
<proteinExistence type="predicted"/>
<evidence type="ECO:0000259" key="3">
    <source>
        <dbReference type="Pfam" id="PF24816"/>
    </source>
</evidence>
<evidence type="ECO:0000256" key="1">
    <source>
        <dbReference type="SAM" id="MobiDB-lite"/>
    </source>
</evidence>
<dbReference type="PANTHER" id="PTHR46127">
    <property type="entry name" value="CILIA- AND FLAGELLA-ASSOCIATED PROTEIN 65"/>
    <property type="match status" value="1"/>
</dbReference>
<feature type="domain" description="CFAP65-like ninth Ig-like" evidence="3">
    <location>
        <begin position="3"/>
        <end position="168"/>
    </location>
</feature>
<evidence type="ECO:0000259" key="2">
    <source>
        <dbReference type="Pfam" id="PF24291"/>
    </source>
</evidence>
<gene>
    <name evidence="4" type="ORF">Pmar_PMAR025330</name>
</gene>
<dbReference type="AlphaFoldDB" id="C5KS06"/>
<keyword evidence="5" id="KW-1185">Reference proteome</keyword>
<dbReference type="GeneID" id="9058732"/>
<evidence type="ECO:0000313" key="4">
    <source>
        <dbReference type="EMBL" id="EER12697.1"/>
    </source>
</evidence>